<evidence type="ECO:0000259" key="3">
    <source>
        <dbReference type="PROSITE" id="PS51192"/>
    </source>
</evidence>
<dbReference type="InterPro" id="IPR002711">
    <property type="entry name" value="HNH"/>
</dbReference>
<dbReference type="GO" id="GO:0003676">
    <property type="term" value="F:nucleic acid binding"/>
    <property type="evidence" value="ECO:0007669"/>
    <property type="project" value="InterPro"/>
</dbReference>
<dbReference type="GO" id="GO:0031297">
    <property type="term" value="P:replication fork processing"/>
    <property type="evidence" value="ECO:0007669"/>
    <property type="project" value="TreeGrafter"/>
</dbReference>
<dbReference type="SUPFAM" id="SSF52540">
    <property type="entry name" value="P-loop containing nucleoside triphosphate hydrolases"/>
    <property type="match status" value="2"/>
</dbReference>
<dbReference type="GO" id="GO:0006281">
    <property type="term" value="P:DNA repair"/>
    <property type="evidence" value="ECO:0007669"/>
    <property type="project" value="TreeGrafter"/>
</dbReference>
<dbReference type="FunFam" id="3.40.50.10810:FF:000065">
    <property type="entry name" value="SNF2 DNA repair protein, putative"/>
    <property type="match status" value="1"/>
</dbReference>
<feature type="compositionally biased region" description="Polar residues" evidence="2">
    <location>
        <begin position="1396"/>
        <end position="1410"/>
    </location>
</feature>
<dbReference type="CDD" id="cd00085">
    <property type="entry name" value="HNHc"/>
    <property type="match status" value="1"/>
</dbReference>
<reference evidence="5" key="1">
    <citation type="journal article" date="2019" name="Science">
        <title>Mutation of a bHLH transcription factor allowed almond domestication.</title>
        <authorList>
            <person name="Sanchez-Perez R."/>
            <person name="Pavan S."/>
            <person name="Mazzeo R."/>
            <person name="Moldovan C."/>
            <person name="Aiese Cigliano R."/>
            <person name="Del Cueto J."/>
            <person name="Ricciardi F."/>
            <person name="Lotti C."/>
            <person name="Ricciardi L."/>
            <person name="Dicenta F."/>
            <person name="Lopez-Marques R.L."/>
            <person name="Lindberg Moller B."/>
        </authorList>
    </citation>
    <scope>NUCLEOTIDE SEQUENCE</scope>
</reference>
<dbReference type="InterPro" id="IPR000330">
    <property type="entry name" value="SNF2_N"/>
</dbReference>
<dbReference type="InterPro" id="IPR027417">
    <property type="entry name" value="P-loop_NTPase"/>
</dbReference>
<dbReference type="Gene3D" id="1.10.30.50">
    <property type="match status" value="1"/>
</dbReference>
<feature type="region of interest" description="Disordered" evidence="2">
    <location>
        <begin position="1391"/>
        <end position="1416"/>
    </location>
</feature>
<dbReference type="GO" id="GO:0004386">
    <property type="term" value="F:helicase activity"/>
    <property type="evidence" value="ECO:0007669"/>
    <property type="project" value="UniProtKB-KW"/>
</dbReference>
<dbReference type="Gene3D" id="3.40.50.300">
    <property type="entry name" value="P-loop containing nucleotide triphosphate hydrolases"/>
    <property type="match status" value="1"/>
</dbReference>
<dbReference type="GO" id="GO:0004520">
    <property type="term" value="F:DNA endonuclease activity"/>
    <property type="evidence" value="ECO:0007669"/>
    <property type="project" value="TreeGrafter"/>
</dbReference>
<dbReference type="InterPro" id="IPR003615">
    <property type="entry name" value="HNH_nuc"/>
</dbReference>
<keyword evidence="5" id="KW-0347">Helicase</keyword>
<feature type="domain" description="Helicase C-terminal" evidence="4">
    <location>
        <begin position="757"/>
        <end position="922"/>
    </location>
</feature>
<keyword evidence="5" id="KW-0540">Nuclease</keyword>
<dbReference type="Pfam" id="PF00271">
    <property type="entry name" value="Helicase_C"/>
    <property type="match status" value="1"/>
</dbReference>
<dbReference type="InterPro" id="IPR001650">
    <property type="entry name" value="Helicase_C-like"/>
</dbReference>
<dbReference type="Gene3D" id="3.40.50.10810">
    <property type="entry name" value="Tandem AAA-ATPase domain"/>
    <property type="match status" value="1"/>
</dbReference>
<protein>
    <submittedName>
        <fullName evidence="5">SNF2 domain-containing protein / helicase domain-containing protein / HNH endonuclease domain-containing protein</fullName>
    </submittedName>
</protein>
<keyword evidence="1" id="KW-0378">Hydrolase</keyword>
<dbReference type="GO" id="GO:0016787">
    <property type="term" value="F:hydrolase activity"/>
    <property type="evidence" value="ECO:0007669"/>
    <property type="project" value="UniProtKB-KW"/>
</dbReference>
<dbReference type="EMBL" id="AP019301">
    <property type="protein sequence ID" value="BBH03996.1"/>
    <property type="molecule type" value="Genomic_DNA"/>
</dbReference>
<dbReference type="InterPro" id="IPR038718">
    <property type="entry name" value="SNF2-like_sf"/>
</dbReference>
<dbReference type="GO" id="GO:0008270">
    <property type="term" value="F:zinc ion binding"/>
    <property type="evidence" value="ECO:0007669"/>
    <property type="project" value="InterPro"/>
</dbReference>
<evidence type="ECO:0000256" key="2">
    <source>
        <dbReference type="SAM" id="MobiDB-lite"/>
    </source>
</evidence>
<evidence type="ECO:0000259" key="4">
    <source>
        <dbReference type="PROSITE" id="PS51194"/>
    </source>
</evidence>
<feature type="domain" description="Helicase ATP-binding" evidence="3">
    <location>
        <begin position="460"/>
        <end position="624"/>
    </location>
</feature>
<dbReference type="PROSITE" id="PS51194">
    <property type="entry name" value="HELICASE_CTER"/>
    <property type="match status" value="1"/>
</dbReference>
<accession>A0A4Y1RJD0</accession>
<dbReference type="PANTHER" id="PTHR45766">
    <property type="entry name" value="DNA ANNEALING HELICASE AND ENDONUCLEASE ZRANB3 FAMILY MEMBER"/>
    <property type="match status" value="1"/>
</dbReference>
<keyword evidence="5" id="KW-0255">Endonuclease</keyword>
<organism evidence="5">
    <name type="scientific">Prunus dulcis</name>
    <name type="common">Almond</name>
    <name type="synonym">Amygdalus dulcis</name>
    <dbReference type="NCBI Taxonomy" id="3755"/>
    <lineage>
        <taxon>Eukaryota</taxon>
        <taxon>Viridiplantae</taxon>
        <taxon>Streptophyta</taxon>
        <taxon>Embryophyta</taxon>
        <taxon>Tracheophyta</taxon>
        <taxon>Spermatophyta</taxon>
        <taxon>Magnoliopsida</taxon>
        <taxon>eudicotyledons</taxon>
        <taxon>Gunneridae</taxon>
        <taxon>Pentapetalae</taxon>
        <taxon>rosids</taxon>
        <taxon>fabids</taxon>
        <taxon>Rosales</taxon>
        <taxon>Rosaceae</taxon>
        <taxon>Amygdaloideae</taxon>
        <taxon>Amygdaleae</taxon>
        <taxon>Prunus</taxon>
    </lineage>
</organism>
<dbReference type="GO" id="GO:0005524">
    <property type="term" value="F:ATP binding"/>
    <property type="evidence" value="ECO:0007669"/>
    <property type="project" value="InterPro"/>
</dbReference>
<dbReference type="Pfam" id="PF00176">
    <property type="entry name" value="SNF2-rel_dom"/>
    <property type="match status" value="1"/>
</dbReference>
<gene>
    <name evidence="5" type="ORF">Prudu_015018</name>
</gene>
<dbReference type="InterPro" id="IPR049730">
    <property type="entry name" value="SNF2/RAD54-like_C"/>
</dbReference>
<dbReference type="SMART" id="SM00487">
    <property type="entry name" value="DEXDc"/>
    <property type="match status" value="1"/>
</dbReference>
<dbReference type="GO" id="GO:0043596">
    <property type="term" value="C:nuclear replication fork"/>
    <property type="evidence" value="ECO:0007669"/>
    <property type="project" value="TreeGrafter"/>
</dbReference>
<evidence type="ECO:0000256" key="1">
    <source>
        <dbReference type="ARBA" id="ARBA00022801"/>
    </source>
</evidence>
<sequence length="1416" mass="159612">MLEFRPCLVMVNNYKIGKVNNLFRPKYEDKMCTSDRGGVLEEEVAVGNNVIFGGCSYLVMKQKIQWQLRCSKTEFLKSKYQHSLLLCLIIAYSPHQNLAARPWHPAKSSSLRSEGFSSSLFDTLLQLQLKTRHLVHQNNDSFSPHCLGNREWYNSNNGFCWPTRLSNNLQYESMSQGLEVGGELADVCYWVCVVLDKDKLRTICLARADFCSDYFLLLLQHLSFHFPPFYETLTVSKIPKPKMEITEEQRKRAEANRLAALEKRKALSESSNLQQQHNPWSLFKCRKLSPDLTSNVTHCISDPRPELSRGNLIINTQLPTRFRVRLEICSPDSFSATPVAVQGFAFPGQEECLRRLSDILAYVMPSHYTQNHGGGKACVYKLSDYNAVLKCLRSNKGIDTEEIPWGTLNVVERLSHSFISGKWIPCRPEHLSDDKVDELIGKLPKNLLDALLPFQLDGVRFGLQRGGRCLIADEMGLGKTLQAIAIACCFMSEGSILVVCPAILRYTWAEELERWLPFCLPADFHLVFGHENNPANLKRWPRVVVISYTMLHRLHKSMLDREWALLIVDESHHVRCTKKASEPREIKAVLDIAAKVKRIVLLSGTPSLSRPGLLGKDKYDFAKTYCDVKYIQGSQGKTFQDFSKGTRLEELNMLLKQTVMIRRLKEHVLVQLPPKRRQIIRVVLKKSDMISAKAAVKVGKGVTKDVSSEHLDEPNDRGGCCRSGQLSFQELGIAKVAGFRDWLSIHPLTAESDGVANLDSDSSSHKMLIFAHHHKVLDGVQEFICEKGIGFVRIDGNTLATDRQSAVQSFQLSTEVKIAIIGITAGGVGLDFSSAKHVVFLELPQSPSLMLQDTVDESHWQSLNKSLHRVSSTTNGKYDAIQEIAVEDVSFFETSGRSDTCEDHILQRTEGDEVSAEPIKLPDFGCLAKDMKPYEAYELLVTNILHRSAQHSDPDGSSSQTDSSLVKADVVSDLEKSTEDIHGLEKEHQINCQPTKLNDGEPVQPLEAEESNTLDALRFEVSQYTGRIHLYSCISGEDSRPRPMFQNFRPEELEALNSPAANSIKETAFNSLKDNPAYLQAILAFIEEWKKLRPIEQKRLLGKPLQLPLTVELCYLCEGINHDIRGLLKGGSKRRSTPFYEISQPLPSNAVWKKVHLRSGYGKKEKEYAQAYTLTDEPLCKLCQTPCKGHNAKTPEYFEDLFCNLGCYEEYRIRTSNRSLRQELFQLERGVCANCQLDCHKLVEHLRPLSLAKRRKYIEKVAPPVARLKKPLDRLVKDPTEGNAWHADHLVPVYRGGGECKLENMRTLCVACHSDVTKQQCAERHSTRIKAKKKLKAIMTNLKHKGTETILQGQEGNMEIQESVYEDKLLVKVPGSAYSLANHLDATITSGHLDEPSSNGNKISTPTVQNHPPVGA</sequence>
<dbReference type="PROSITE" id="PS51192">
    <property type="entry name" value="HELICASE_ATP_BIND_1"/>
    <property type="match status" value="1"/>
</dbReference>
<keyword evidence="5" id="KW-0547">Nucleotide-binding</keyword>
<dbReference type="InterPro" id="IPR014001">
    <property type="entry name" value="Helicase_ATP-bd"/>
</dbReference>
<proteinExistence type="predicted"/>
<dbReference type="CDD" id="cd18793">
    <property type="entry name" value="SF2_C_SNF"/>
    <property type="match status" value="1"/>
</dbReference>
<dbReference type="PANTHER" id="PTHR45766:SF5">
    <property type="entry name" value="SNF2 DOMAIN-CONTAINING PROTEIN _ HELICASE DOMAIN-CONTAINING PROTEIN _ HNH ENDONUCLEASE DOMAIN-CONTAINING PROTEIN"/>
    <property type="match status" value="1"/>
</dbReference>
<dbReference type="Pfam" id="PF01844">
    <property type="entry name" value="HNH"/>
    <property type="match status" value="1"/>
</dbReference>
<keyword evidence="5" id="KW-0067">ATP-binding</keyword>
<name>A0A4Y1RJD0_PRUDU</name>
<evidence type="ECO:0000313" key="5">
    <source>
        <dbReference type="EMBL" id="BBH03996.1"/>
    </source>
</evidence>